<dbReference type="PROSITE" id="PS50113">
    <property type="entry name" value="PAC"/>
    <property type="match status" value="3"/>
</dbReference>
<dbReference type="GO" id="GO:0005737">
    <property type="term" value="C:cytoplasm"/>
    <property type="evidence" value="ECO:0007669"/>
    <property type="project" value="InterPro"/>
</dbReference>
<protein>
    <submittedName>
        <fullName evidence="10">EAL domain-containing protein</fullName>
    </submittedName>
</protein>
<dbReference type="InterPro" id="IPR022641">
    <property type="entry name" value="CheR_N"/>
</dbReference>
<feature type="domain" description="PAC" evidence="4">
    <location>
        <begin position="1047"/>
        <end position="1098"/>
    </location>
</feature>
<dbReference type="InterPro" id="IPR013656">
    <property type="entry name" value="PAS_4"/>
</dbReference>
<feature type="active site" evidence="1">
    <location>
        <position position="46"/>
    </location>
</feature>
<dbReference type="Gene3D" id="3.30.450.20">
    <property type="entry name" value="PAS domain"/>
    <property type="match status" value="7"/>
</dbReference>
<dbReference type="SMART" id="SM00052">
    <property type="entry name" value="EAL"/>
    <property type="match status" value="1"/>
</dbReference>
<dbReference type="InterPro" id="IPR000160">
    <property type="entry name" value="GGDEF_dom"/>
</dbReference>
<dbReference type="CDD" id="cd00130">
    <property type="entry name" value="PAS"/>
    <property type="match status" value="3"/>
</dbReference>
<accession>A0A2Z4XYS9</accession>
<evidence type="ECO:0000313" key="9">
    <source>
        <dbReference type="EMBL" id="AXA33788.1"/>
    </source>
</evidence>
<dbReference type="PRINTS" id="PR00996">
    <property type="entry name" value="CHERMTFRASE"/>
</dbReference>
<dbReference type="InterPro" id="IPR029787">
    <property type="entry name" value="Nucleotide_cyclase"/>
</dbReference>
<dbReference type="Pfam" id="PF13426">
    <property type="entry name" value="PAS_9"/>
    <property type="match status" value="2"/>
</dbReference>
<dbReference type="GO" id="GO:0008984">
    <property type="term" value="F:protein-glutamate methylesterase activity"/>
    <property type="evidence" value="ECO:0007669"/>
    <property type="project" value="InterPro"/>
</dbReference>
<reference evidence="9 11" key="1">
    <citation type="submission" date="2017-06" db="EMBL/GenBank/DDBJ databases">
        <title>Complete genome of Francisella adeliensis.</title>
        <authorList>
            <person name="Vallesi A."/>
            <person name="Sjodin A."/>
        </authorList>
    </citation>
    <scope>NUCLEOTIDE SEQUENCE [LARGE SCALE GENOMIC DNA]</scope>
    <source>
        <strain evidence="9 11">FDC440</strain>
    </source>
</reference>
<feature type="domain" description="PAS" evidence="3">
    <location>
        <begin position="970"/>
        <end position="1042"/>
    </location>
</feature>
<dbReference type="InterPro" id="IPR043128">
    <property type="entry name" value="Rev_trsase/Diguanyl_cyclase"/>
</dbReference>
<dbReference type="InterPro" id="IPR022642">
    <property type="entry name" value="CheR_C"/>
</dbReference>
<evidence type="ECO:0000256" key="1">
    <source>
        <dbReference type="PROSITE-ProRule" id="PRU00050"/>
    </source>
</evidence>
<feature type="domain" description="CheR-type methyltransferase" evidence="6">
    <location>
        <begin position="212"/>
        <end position="464"/>
    </location>
</feature>
<feature type="domain" description="PAS" evidence="3">
    <location>
        <begin position="685"/>
        <end position="730"/>
    </location>
</feature>
<dbReference type="SUPFAM" id="SSF52738">
    <property type="entry name" value="Methylesterase CheB, C-terminal domain"/>
    <property type="match status" value="1"/>
</dbReference>
<dbReference type="SMART" id="SM00138">
    <property type="entry name" value="MeTrc"/>
    <property type="match status" value="1"/>
</dbReference>
<dbReference type="PROSITE" id="PS50883">
    <property type="entry name" value="EAL"/>
    <property type="match status" value="1"/>
</dbReference>
<evidence type="ECO:0000259" key="7">
    <source>
        <dbReference type="PROSITE" id="PS50883"/>
    </source>
</evidence>
<feature type="domain" description="CheB-type methylesterase" evidence="5">
    <location>
        <begin position="7"/>
        <end position="189"/>
    </location>
</feature>
<dbReference type="SMART" id="SM00086">
    <property type="entry name" value="PAC"/>
    <property type="match status" value="3"/>
</dbReference>
<dbReference type="SUPFAM" id="SSF55785">
    <property type="entry name" value="PYP-like sensor domain (PAS domain)"/>
    <property type="match status" value="7"/>
</dbReference>
<dbReference type="InterPro" id="IPR035965">
    <property type="entry name" value="PAS-like_dom_sf"/>
</dbReference>
<evidence type="ECO:0000313" key="10">
    <source>
        <dbReference type="EMBL" id="QIW12023.1"/>
    </source>
</evidence>
<dbReference type="InterPro" id="IPR035919">
    <property type="entry name" value="EAL_sf"/>
</dbReference>
<dbReference type="InterPro" id="IPR013655">
    <property type="entry name" value="PAS_fold_3"/>
</dbReference>
<reference evidence="10 12" key="2">
    <citation type="submission" date="2019-08" db="EMBL/GenBank/DDBJ databases">
        <title>Complete genome sequences of Francisella adeliensis (FSC1325 and FSC1326).</title>
        <authorList>
            <person name="Ohrman C."/>
            <person name="Uneklint I."/>
            <person name="Vallesi A."/>
            <person name="Karlsson L."/>
            <person name="Sjodin A."/>
        </authorList>
    </citation>
    <scope>NUCLEOTIDE SEQUENCE [LARGE SCALE GENOMIC DNA]</scope>
    <source>
        <strain evidence="10 12">FSC1325</strain>
    </source>
</reference>
<dbReference type="PANTHER" id="PTHR44757:SF2">
    <property type="entry name" value="BIOFILM ARCHITECTURE MAINTENANCE PROTEIN MBAA"/>
    <property type="match status" value="1"/>
</dbReference>
<dbReference type="GO" id="GO:0008757">
    <property type="term" value="F:S-adenosylmethionine-dependent methyltransferase activity"/>
    <property type="evidence" value="ECO:0007669"/>
    <property type="project" value="InterPro"/>
</dbReference>
<dbReference type="EMBL" id="CP043424">
    <property type="protein sequence ID" value="QIW12023.1"/>
    <property type="molecule type" value="Genomic_DNA"/>
</dbReference>
<dbReference type="Gene3D" id="3.30.70.270">
    <property type="match status" value="1"/>
</dbReference>
<feature type="coiled-coil region" evidence="2">
    <location>
        <begin position="1214"/>
        <end position="1241"/>
    </location>
</feature>
<dbReference type="InterPro" id="IPR000673">
    <property type="entry name" value="Sig_transdc_resp-reg_Me-estase"/>
</dbReference>
<feature type="domain" description="GGDEF" evidence="8">
    <location>
        <begin position="1532"/>
        <end position="1665"/>
    </location>
</feature>
<dbReference type="OrthoDB" id="9816309at2"/>
<proteinExistence type="predicted"/>
<dbReference type="SUPFAM" id="SSF141868">
    <property type="entry name" value="EAL domain-like"/>
    <property type="match status" value="1"/>
</dbReference>
<dbReference type="InterPro" id="IPR000780">
    <property type="entry name" value="CheR_MeTrfase"/>
</dbReference>
<evidence type="ECO:0000259" key="5">
    <source>
        <dbReference type="PROSITE" id="PS50122"/>
    </source>
</evidence>
<keyword evidence="1" id="KW-0145">Chemotaxis</keyword>
<dbReference type="SMART" id="SM00091">
    <property type="entry name" value="PAS"/>
    <property type="match status" value="7"/>
</dbReference>
<name>A0A2Z4XYS9_9GAMM</name>
<evidence type="ECO:0000256" key="2">
    <source>
        <dbReference type="SAM" id="Coils"/>
    </source>
</evidence>
<evidence type="ECO:0000259" key="3">
    <source>
        <dbReference type="PROSITE" id="PS50112"/>
    </source>
</evidence>
<dbReference type="NCBIfam" id="TIGR00254">
    <property type="entry name" value="GGDEF"/>
    <property type="match status" value="1"/>
</dbReference>
<feature type="domain" description="EAL" evidence="7">
    <location>
        <begin position="1674"/>
        <end position="1922"/>
    </location>
</feature>
<dbReference type="NCBIfam" id="TIGR00229">
    <property type="entry name" value="sensory_box"/>
    <property type="match status" value="3"/>
</dbReference>
<dbReference type="PROSITE" id="PS50112">
    <property type="entry name" value="PAS"/>
    <property type="match status" value="2"/>
</dbReference>
<dbReference type="PROSITE" id="PS50123">
    <property type="entry name" value="CHER"/>
    <property type="match status" value="1"/>
</dbReference>
<keyword evidence="1" id="KW-0378">Hydrolase</keyword>
<evidence type="ECO:0000313" key="12">
    <source>
        <dbReference type="Proteomes" id="UP000681131"/>
    </source>
</evidence>
<dbReference type="Pfam" id="PF08447">
    <property type="entry name" value="PAS_3"/>
    <property type="match status" value="2"/>
</dbReference>
<dbReference type="InterPro" id="IPR001633">
    <property type="entry name" value="EAL_dom"/>
</dbReference>
<dbReference type="InterPro" id="IPR000014">
    <property type="entry name" value="PAS"/>
</dbReference>
<dbReference type="PANTHER" id="PTHR44757">
    <property type="entry name" value="DIGUANYLATE CYCLASE DGCP"/>
    <property type="match status" value="1"/>
</dbReference>
<dbReference type="KEGG" id="fad:CDH04_04880"/>
<dbReference type="Pfam" id="PF00563">
    <property type="entry name" value="EAL"/>
    <property type="match status" value="1"/>
</dbReference>
<dbReference type="InterPro" id="IPR000700">
    <property type="entry name" value="PAS-assoc_C"/>
</dbReference>
<dbReference type="Proteomes" id="UP000681131">
    <property type="component" value="Chromosome"/>
</dbReference>
<feature type="active site" evidence="1">
    <location>
        <position position="19"/>
    </location>
</feature>
<gene>
    <name evidence="9" type="ORF">CDH04_04880</name>
    <name evidence="10" type="ORF">FZC43_04885</name>
</gene>
<dbReference type="SUPFAM" id="SSF53335">
    <property type="entry name" value="S-adenosyl-L-methionine-dependent methyltransferases"/>
    <property type="match status" value="1"/>
</dbReference>
<dbReference type="Pfam" id="PF01739">
    <property type="entry name" value="CheR"/>
    <property type="match status" value="1"/>
</dbReference>
<dbReference type="CDD" id="cd16434">
    <property type="entry name" value="CheB-CheR_fusion"/>
    <property type="match status" value="1"/>
</dbReference>
<feature type="domain" description="PAC" evidence="4">
    <location>
        <begin position="762"/>
        <end position="813"/>
    </location>
</feature>
<dbReference type="PROSITE" id="PS50887">
    <property type="entry name" value="GGDEF"/>
    <property type="match status" value="1"/>
</dbReference>
<dbReference type="Pfam" id="PF13596">
    <property type="entry name" value="PAS_10"/>
    <property type="match status" value="2"/>
</dbReference>
<dbReference type="InterPro" id="IPR029063">
    <property type="entry name" value="SAM-dependent_MTases_sf"/>
</dbReference>
<feature type="coiled-coil region" evidence="2">
    <location>
        <begin position="533"/>
        <end position="571"/>
    </location>
</feature>
<dbReference type="GO" id="GO:0000156">
    <property type="term" value="F:phosphorelay response regulator activity"/>
    <property type="evidence" value="ECO:0007669"/>
    <property type="project" value="InterPro"/>
</dbReference>
<dbReference type="SUPFAM" id="SSF55073">
    <property type="entry name" value="Nucleotide cyclase"/>
    <property type="match status" value="1"/>
</dbReference>
<evidence type="ECO:0000259" key="6">
    <source>
        <dbReference type="PROSITE" id="PS50123"/>
    </source>
</evidence>
<dbReference type="Pfam" id="PF00990">
    <property type="entry name" value="GGDEF"/>
    <property type="match status" value="1"/>
</dbReference>
<feature type="active site" evidence="1">
    <location>
        <position position="137"/>
    </location>
</feature>
<keyword evidence="12" id="KW-1185">Reference proteome</keyword>
<organism evidence="9 11">
    <name type="scientific">Francisella adeliensis</name>
    <dbReference type="NCBI Taxonomy" id="2007306"/>
    <lineage>
        <taxon>Bacteria</taxon>
        <taxon>Pseudomonadati</taxon>
        <taxon>Pseudomonadota</taxon>
        <taxon>Gammaproteobacteria</taxon>
        <taxon>Thiotrichales</taxon>
        <taxon>Francisellaceae</taxon>
        <taxon>Francisella</taxon>
    </lineage>
</organism>
<dbReference type="GO" id="GO:0006935">
    <property type="term" value="P:chemotaxis"/>
    <property type="evidence" value="ECO:0007669"/>
    <property type="project" value="UniProtKB-UniRule"/>
</dbReference>
<dbReference type="InterPro" id="IPR035909">
    <property type="entry name" value="CheB_C"/>
</dbReference>
<dbReference type="RefSeq" id="WP_112869962.1">
    <property type="nucleotide sequence ID" value="NZ_CP021781.1"/>
</dbReference>
<dbReference type="EMBL" id="CP021781">
    <property type="protein sequence ID" value="AXA33788.1"/>
    <property type="molecule type" value="Genomic_DNA"/>
</dbReference>
<dbReference type="PROSITE" id="PS50122">
    <property type="entry name" value="CHEB"/>
    <property type="match status" value="1"/>
</dbReference>
<dbReference type="Gene3D" id="3.40.50.150">
    <property type="entry name" value="Vaccinia Virus protein VP39"/>
    <property type="match status" value="1"/>
</dbReference>
<sequence length="1922" mass="221278">MNSIKKQNNLDYIVAIGASADGLNAIKSFFDNIPSNTNNSYVVLQHLSPDFKSLMSELLINHTDMDIIKLTHNTQIRPNTIYLNQPSFETTIKDETLVVTPSDNNHLKMPIDLFLTSLANQKNYNFIAIILSGTGSDGSKGILEVAKNNGRVFVQSPEEAEFDSMPINAINTKKVNYILEIPKLANAIINYTLGQDTALLDSFDDQAMTEYYREIYNLLYPISKNNYRNYKSSTINRRITRRMQFLKVLKVDEYIGILKKDPQELALLEKDLLIGVTEFMRDAEAFETIRTKIIPKIVTKHIKDNSSIRVWVSACSTGEEAYSIAILFLEYFEQHKLNIPIKIFATDVNKSSITTASNGIYESKSLKNLNSYLINKYFKNFSKNNYKVIQKLRVNIIFAQHNLISDIPFNQMDLVTCRNFLIYIKPLMQANIVQKIIFATNVNGFLFLGSSESMTKNQQIKAFDNKWKIYSKIDFDSDQNKEKELDFDSELSDPLPENTHNLSSVKIDENTALLDKRDTNNLKTSFSDNDKELRYTNEELQSTNEELHSVNEELYTVNAEYQEKIIELNRAKTDIDNILKTSQIGTLIIDCDLNIRLITSAINQIINIFDHDIGRNISDFSHSLKINNLIEMLKHTIKNGKEISIEAEDKYNNWYILRIFQYKNKDGKIEGAVLTITNITAYKRLNSRFYNAIESLIVGVIIVNAKGRISFYNNFLANLIGYDKNELLNQKIEVLIEKNIRLNHKNLQNNYLKNPKAIDMSRNAEINILAKDGSTIPVSISLIPYIESNNKQSIICNILDMTKIRKAEKILSKNQEELECEITLRSAQLLESEKKVSLLYHNSPDMHASVDPETAIIQQCNNTLLETLGYKSNDEIIGKSIFELYHYTSLDEVKEAFRHFQKTGFVENLELNLKTIKGIAFPVILKVNSIKGADGKIISSVSSWRDISELKSLRQNQANFNQDKKLYEKNEQLYNTVLNSVSDGWWDWHLKTDNIYISSSFKTLLGYDDDDLLNHLSTWEKLSFDEDFTKFKQEIDSYLADEKQQSFSVELRFRHKNNSIIWILCRGVALKENGQNYRIIGTNIDISNSKELESNLQEAKNFAELTLNASEDKIFIKDKDYKIIQANTAFLNLYPKDVRDSVIGSTTVEKYNKKEAKLFLANDKSAFDNGISKVIETVRMPNGKKVTFNTTKIRFYGKYNTPFILGISRDVTERESLFEKVEESKVELEHTNQKLVSLNEDNEIQIKKLTEINSDIRQLLDSSDDTVIFLDKDFAIKRFSSKAKKLFKLNSSSITKSFFSLEGNLDLSKYKNFIKTSVLKKNTPLKEIFTNDGRVYLLRVTPYLDIQKNLQGCILNFIEITELRKSEQMIRDNQDLLQLAAKNAGIGIWNWFCDSDKLEWNDGMFSLMPISKKDFKKNYDSFIDCIAFDDRQMFNSALDNSIATKKPFSIECRINTDTNDIQYTRIIGEFYAGNEYHPNRLTGICIDITPIKQAEIKLDRMAKFDSITGVSNREYFLSQLQGLISRAKRYKTPLALFFLDLDGFKQVNDTFGHAFGDILLEKVVFRLKRILREEDMIGRIGGDEFAIAISQANSIEEVRQTANRCIELVNNPFRIKNHEIYQSFSLGISIYPDTANTIDNLLQYADTAMYRAKEKGKNNFVFFQDDLDKKMQRQNNIEYALRKSVSENNFKLVYQPQYNQDQKIIGLEALIRWDCPELNDPRPDEFIPIAEKTRRIVDIGNWVLEKSIQDFLTLPEKIQKTITLSINFSGIQLADKNIISTTSNILNKYKIDTSSLVFEITETHLMNNIEQALKNMAKLHELGVCFSLDDFGTGYSSLNYLAKLPISYLKIDKTFVDKIEDSSNKTIIKSMITLAKSLNMNCVAEGVEELYQFEYLNSIECDKYQGYYFSKPATLEELKKLF</sequence>
<evidence type="ECO:0000259" key="4">
    <source>
        <dbReference type="PROSITE" id="PS50113"/>
    </source>
</evidence>
<dbReference type="InterPro" id="IPR001610">
    <property type="entry name" value="PAC"/>
</dbReference>
<dbReference type="SMART" id="SM00267">
    <property type="entry name" value="GGDEF"/>
    <property type="match status" value="1"/>
</dbReference>
<dbReference type="SUPFAM" id="SSF47757">
    <property type="entry name" value="Chemotaxis receptor methyltransferase CheR, N-terminal domain"/>
    <property type="match status" value="1"/>
</dbReference>
<dbReference type="CDD" id="cd01949">
    <property type="entry name" value="GGDEF"/>
    <property type="match status" value="1"/>
</dbReference>
<feature type="domain" description="PAC" evidence="4">
    <location>
        <begin position="907"/>
        <end position="959"/>
    </location>
</feature>
<dbReference type="Gene3D" id="3.40.50.180">
    <property type="entry name" value="Methylesterase CheB, C-terminal domain"/>
    <property type="match status" value="1"/>
</dbReference>
<evidence type="ECO:0000259" key="8">
    <source>
        <dbReference type="PROSITE" id="PS50887"/>
    </source>
</evidence>
<dbReference type="InterPro" id="IPR052155">
    <property type="entry name" value="Biofilm_reg_signaling"/>
</dbReference>
<keyword evidence="2" id="KW-0175">Coiled coil</keyword>
<dbReference type="Pfam" id="PF01339">
    <property type="entry name" value="CheB_methylest"/>
    <property type="match status" value="1"/>
</dbReference>
<dbReference type="Proteomes" id="UP000251120">
    <property type="component" value="Chromosome"/>
</dbReference>
<dbReference type="Pfam" id="PF03705">
    <property type="entry name" value="CheR_N"/>
    <property type="match status" value="1"/>
</dbReference>
<dbReference type="Pfam" id="PF08448">
    <property type="entry name" value="PAS_4"/>
    <property type="match status" value="1"/>
</dbReference>
<dbReference type="CDD" id="cd01948">
    <property type="entry name" value="EAL"/>
    <property type="match status" value="1"/>
</dbReference>
<evidence type="ECO:0000313" key="11">
    <source>
        <dbReference type="Proteomes" id="UP000251120"/>
    </source>
</evidence>
<dbReference type="Gene3D" id="3.20.20.450">
    <property type="entry name" value="EAL domain"/>
    <property type="match status" value="1"/>
</dbReference>